<evidence type="ECO:0000313" key="4">
    <source>
        <dbReference type="Proteomes" id="UP001286313"/>
    </source>
</evidence>
<evidence type="ECO:0000313" key="3">
    <source>
        <dbReference type="EMBL" id="KAK3887245.1"/>
    </source>
</evidence>
<accession>A0AAE1KZ93</accession>
<gene>
    <name evidence="3" type="ORF">Pcinc_008641</name>
</gene>
<sequence>MPTTEEFKLILDIHSFREVVEVIFQDVNSRLRQVESLNLELKLSLEYTQKEVEDVKRLNKALQDEVNNLIKKISKKSDVEDKFLLYETVEPRKSVQSVAYETVERQESSRKVVVPGQVPPLHLPPLQLTPLFLPQLLLLLPVLLLLLWEWLLFLQEIVLFLLPA</sequence>
<protein>
    <submittedName>
        <fullName evidence="3">Uncharacterized protein</fullName>
    </submittedName>
</protein>
<name>A0AAE1KZ93_PETCI</name>
<dbReference type="AlphaFoldDB" id="A0AAE1KZ93"/>
<dbReference type="Proteomes" id="UP001286313">
    <property type="component" value="Unassembled WGS sequence"/>
</dbReference>
<feature type="coiled-coil region" evidence="1">
    <location>
        <begin position="45"/>
        <end position="79"/>
    </location>
</feature>
<keyword evidence="4" id="KW-1185">Reference proteome</keyword>
<keyword evidence="2" id="KW-0812">Transmembrane</keyword>
<keyword evidence="2" id="KW-0472">Membrane</keyword>
<feature type="transmembrane region" description="Helical" evidence="2">
    <location>
        <begin position="136"/>
        <end position="162"/>
    </location>
</feature>
<comment type="caution">
    <text evidence="3">The sequence shown here is derived from an EMBL/GenBank/DDBJ whole genome shotgun (WGS) entry which is preliminary data.</text>
</comment>
<evidence type="ECO:0000256" key="2">
    <source>
        <dbReference type="SAM" id="Phobius"/>
    </source>
</evidence>
<keyword evidence="2" id="KW-1133">Transmembrane helix</keyword>
<keyword evidence="1" id="KW-0175">Coiled coil</keyword>
<dbReference type="EMBL" id="JAWQEG010000642">
    <property type="protein sequence ID" value="KAK3887245.1"/>
    <property type="molecule type" value="Genomic_DNA"/>
</dbReference>
<proteinExistence type="predicted"/>
<reference evidence="3" key="1">
    <citation type="submission" date="2023-10" db="EMBL/GenBank/DDBJ databases">
        <title>Genome assemblies of two species of porcelain crab, Petrolisthes cinctipes and Petrolisthes manimaculis (Anomura: Porcellanidae).</title>
        <authorList>
            <person name="Angst P."/>
        </authorList>
    </citation>
    <scope>NUCLEOTIDE SEQUENCE</scope>
    <source>
        <strain evidence="3">PB745_01</strain>
        <tissue evidence="3">Gill</tissue>
    </source>
</reference>
<organism evidence="3 4">
    <name type="scientific">Petrolisthes cinctipes</name>
    <name type="common">Flat porcelain crab</name>
    <dbReference type="NCBI Taxonomy" id="88211"/>
    <lineage>
        <taxon>Eukaryota</taxon>
        <taxon>Metazoa</taxon>
        <taxon>Ecdysozoa</taxon>
        <taxon>Arthropoda</taxon>
        <taxon>Crustacea</taxon>
        <taxon>Multicrustacea</taxon>
        <taxon>Malacostraca</taxon>
        <taxon>Eumalacostraca</taxon>
        <taxon>Eucarida</taxon>
        <taxon>Decapoda</taxon>
        <taxon>Pleocyemata</taxon>
        <taxon>Anomura</taxon>
        <taxon>Galatheoidea</taxon>
        <taxon>Porcellanidae</taxon>
        <taxon>Petrolisthes</taxon>
    </lineage>
</organism>
<evidence type="ECO:0000256" key="1">
    <source>
        <dbReference type="SAM" id="Coils"/>
    </source>
</evidence>